<evidence type="ECO:0000256" key="4">
    <source>
        <dbReference type="ARBA" id="ARBA00023136"/>
    </source>
</evidence>
<dbReference type="GO" id="GO:0016020">
    <property type="term" value="C:membrane"/>
    <property type="evidence" value="ECO:0007669"/>
    <property type="project" value="UniProtKB-SubCell"/>
</dbReference>
<name>A0AAV3ZDU8_9GAST</name>
<sequence length="245" mass="27648">MDWLARLSQTMVIVGQGLGAVLNTFLSDRFGRKTVLVASSFGLLSCGLAAAYAPNAIVFVVFKFLIGGFQQGVVSTQTTFILEILPMEYRAAQSWLTGCNWAFGVMLLAVIAFFFKYFSWRSLQTALSLASLVGILQLCFMDESLRWLIMNGKTKQAQKVIRRISRMNKKSEVTILEQFQEEFVLRKSDGVDDSERSSKCVGEERPERLSFLDILKLFSDMLTVAESRSLRTTHSVEPQQQIKQE</sequence>
<accession>A0AAV3ZDU8</accession>
<dbReference type="EMBL" id="BLXT01002217">
    <property type="protein sequence ID" value="GFN92063.1"/>
    <property type="molecule type" value="Genomic_DNA"/>
</dbReference>
<dbReference type="PROSITE" id="PS50850">
    <property type="entry name" value="MFS"/>
    <property type="match status" value="1"/>
</dbReference>
<dbReference type="InterPro" id="IPR036259">
    <property type="entry name" value="MFS_trans_sf"/>
</dbReference>
<proteinExistence type="predicted"/>
<evidence type="ECO:0000256" key="5">
    <source>
        <dbReference type="SAM" id="Phobius"/>
    </source>
</evidence>
<keyword evidence="3 5" id="KW-1133">Transmembrane helix</keyword>
<dbReference type="PANTHER" id="PTHR24064">
    <property type="entry name" value="SOLUTE CARRIER FAMILY 22 MEMBER"/>
    <property type="match status" value="1"/>
</dbReference>
<evidence type="ECO:0000256" key="1">
    <source>
        <dbReference type="ARBA" id="ARBA00004141"/>
    </source>
</evidence>
<comment type="subcellular location">
    <subcellularLocation>
        <location evidence="1">Membrane</location>
        <topology evidence="1">Multi-pass membrane protein</topology>
    </subcellularLocation>
</comment>
<keyword evidence="4 5" id="KW-0472">Membrane</keyword>
<dbReference type="Gene3D" id="1.20.1250.20">
    <property type="entry name" value="MFS general substrate transporter like domains"/>
    <property type="match status" value="1"/>
</dbReference>
<evidence type="ECO:0000313" key="7">
    <source>
        <dbReference type="EMBL" id="GFN92063.1"/>
    </source>
</evidence>
<protein>
    <submittedName>
        <fullName evidence="7">Solute carrier family 22 member 7</fullName>
    </submittedName>
</protein>
<dbReference type="SUPFAM" id="SSF103473">
    <property type="entry name" value="MFS general substrate transporter"/>
    <property type="match status" value="1"/>
</dbReference>
<evidence type="ECO:0000259" key="6">
    <source>
        <dbReference type="PROSITE" id="PS50850"/>
    </source>
</evidence>
<reference evidence="7 8" key="1">
    <citation type="journal article" date="2021" name="Elife">
        <title>Chloroplast acquisition without the gene transfer in kleptoplastic sea slugs, Plakobranchus ocellatus.</title>
        <authorList>
            <person name="Maeda T."/>
            <person name="Takahashi S."/>
            <person name="Yoshida T."/>
            <person name="Shimamura S."/>
            <person name="Takaki Y."/>
            <person name="Nagai Y."/>
            <person name="Toyoda A."/>
            <person name="Suzuki Y."/>
            <person name="Arimoto A."/>
            <person name="Ishii H."/>
            <person name="Satoh N."/>
            <person name="Nishiyama T."/>
            <person name="Hasebe M."/>
            <person name="Maruyama T."/>
            <person name="Minagawa J."/>
            <person name="Obokata J."/>
            <person name="Shigenobu S."/>
        </authorList>
    </citation>
    <scope>NUCLEOTIDE SEQUENCE [LARGE SCALE GENOMIC DNA]</scope>
</reference>
<dbReference type="InterPro" id="IPR020846">
    <property type="entry name" value="MFS_dom"/>
</dbReference>
<dbReference type="Proteomes" id="UP000735302">
    <property type="component" value="Unassembled WGS sequence"/>
</dbReference>
<evidence type="ECO:0000256" key="3">
    <source>
        <dbReference type="ARBA" id="ARBA00022989"/>
    </source>
</evidence>
<feature type="domain" description="Major facilitator superfamily (MFS) profile" evidence="6">
    <location>
        <begin position="1"/>
        <end position="245"/>
    </location>
</feature>
<organism evidence="7 8">
    <name type="scientific">Plakobranchus ocellatus</name>
    <dbReference type="NCBI Taxonomy" id="259542"/>
    <lineage>
        <taxon>Eukaryota</taxon>
        <taxon>Metazoa</taxon>
        <taxon>Spiralia</taxon>
        <taxon>Lophotrochozoa</taxon>
        <taxon>Mollusca</taxon>
        <taxon>Gastropoda</taxon>
        <taxon>Heterobranchia</taxon>
        <taxon>Euthyneura</taxon>
        <taxon>Panpulmonata</taxon>
        <taxon>Sacoglossa</taxon>
        <taxon>Placobranchoidea</taxon>
        <taxon>Plakobranchidae</taxon>
        <taxon>Plakobranchus</taxon>
    </lineage>
</organism>
<gene>
    <name evidence="7" type="ORF">PoB_001856900</name>
</gene>
<feature type="transmembrane region" description="Helical" evidence="5">
    <location>
        <begin position="6"/>
        <end position="26"/>
    </location>
</feature>
<keyword evidence="8" id="KW-1185">Reference proteome</keyword>
<evidence type="ECO:0000256" key="2">
    <source>
        <dbReference type="ARBA" id="ARBA00022692"/>
    </source>
</evidence>
<keyword evidence="2 5" id="KW-0812">Transmembrane</keyword>
<dbReference type="GO" id="GO:0022857">
    <property type="term" value="F:transmembrane transporter activity"/>
    <property type="evidence" value="ECO:0007669"/>
    <property type="project" value="InterPro"/>
</dbReference>
<dbReference type="InterPro" id="IPR005828">
    <property type="entry name" value="MFS_sugar_transport-like"/>
</dbReference>
<feature type="transmembrane region" description="Helical" evidence="5">
    <location>
        <begin position="35"/>
        <end position="53"/>
    </location>
</feature>
<dbReference type="AlphaFoldDB" id="A0AAV3ZDU8"/>
<comment type="caution">
    <text evidence="7">The sequence shown here is derived from an EMBL/GenBank/DDBJ whole genome shotgun (WGS) entry which is preliminary data.</text>
</comment>
<evidence type="ECO:0000313" key="8">
    <source>
        <dbReference type="Proteomes" id="UP000735302"/>
    </source>
</evidence>
<dbReference type="Pfam" id="PF00083">
    <property type="entry name" value="Sugar_tr"/>
    <property type="match status" value="1"/>
</dbReference>
<feature type="transmembrane region" description="Helical" evidence="5">
    <location>
        <begin position="94"/>
        <end position="115"/>
    </location>
</feature>